<name>A0ABN8MCF1_9CNID</name>
<keyword evidence="3" id="KW-1185">Reference proteome</keyword>
<dbReference type="EMBL" id="CALNXI010000446">
    <property type="protein sequence ID" value="CAH3027312.1"/>
    <property type="molecule type" value="Genomic_DNA"/>
</dbReference>
<accession>A0ABN8MCF1</accession>
<protein>
    <submittedName>
        <fullName evidence="2">Uncharacterized protein</fullName>
    </submittedName>
</protein>
<reference evidence="2 3" key="1">
    <citation type="submission" date="2022-05" db="EMBL/GenBank/DDBJ databases">
        <authorList>
            <consortium name="Genoscope - CEA"/>
            <person name="William W."/>
        </authorList>
    </citation>
    <scope>NUCLEOTIDE SEQUENCE [LARGE SCALE GENOMIC DNA]</scope>
</reference>
<organism evidence="2 3">
    <name type="scientific">Porites evermanni</name>
    <dbReference type="NCBI Taxonomy" id="104178"/>
    <lineage>
        <taxon>Eukaryota</taxon>
        <taxon>Metazoa</taxon>
        <taxon>Cnidaria</taxon>
        <taxon>Anthozoa</taxon>
        <taxon>Hexacorallia</taxon>
        <taxon>Scleractinia</taxon>
        <taxon>Fungiina</taxon>
        <taxon>Poritidae</taxon>
        <taxon>Porites</taxon>
    </lineage>
</organism>
<evidence type="ECO:0000313" key="3">
    <source>
        <dbReference type="Proteomes" id="UP001159427"/>
    </source>
</evidence>
<proteinExistence type="predicted"/>
<gene>
    <name evidence="2" type="ORF">PEVE_00031271</name>
</gene>
<evidence type="ECO:0000256" key="1">
    <source>
        <dbReference type="SAM" id="MobiDB-lite"/>
    </source>
</evidence>
<feature type="region of interest" description="Disordered" evidence="1">
    <location>
        <begin position="107"/>
        <end position="132"/>
    </location>
</feature>
<feature type="region of interest" description="Disordered" evidence="1">
    <location>
        <begin position="49"/>
        <end position="70"/>
    </location>
</feature>
<comment type="caution">
    <text evidence="2">The sequence shown here is derived from an EMBL/GenBank/DDBJ whole genome shotgun (WGS) entry which is preliminary data.</text>
</comment>
<evidence type="ECO:0000313" key="2">
    <source>
        <dbReference type="EMBL" id="CAH3027312.1"/>
    </source>
</evidence>
<dbReference type="Proteomes" id="UP001159427">
    <property type="component" value="Unassembled WGS sequence"/>
</dbReference>
<sequence length="132" mass="14228">METQQILSPFTATYLKSGIHAVAKTRALRNQLSSLILLTDMLAALEQQLQNQNGPSASASDSSSANPGQITVKVHRERKLRKFAGSRDDSMLEEWIGDTTQAIAGQTDADGMDFLLEQPGQCSQGRGPPTPS</sequence>
<feature type="compositionally biased region" description="Low complexity" evidence="1">
    <location>
        <begin position="49"/>
        <end position="65"/>
    </location>
</feature>